<keyword evidence="2" id="KW-1185">Reference proteome</keyword>
<dbReference type="InterPro" id="IPR027443">
    <property type="entry name" value="IPNS-like_sf"/>
</dbReference>
<evidence type="ECO:0000313" key="2">
    <source>
        <dbReference type="Proteomes" id="UP000078225"/>
    </source>
</evidence>
<dbReference type="STRING" id="1691903.A9B99_15750"/>
<dbReference type="Pfam" id="PF07350">
    <property type="entry name" value="Gig2-like"/>
    <property type="match status" value="1"/>
</dbReference>
<dbReference type="InterPro" id="IPR010856">
    <property type="entry name" value="Gig2-like"/>
</dbReference>
<dbReference type="Gene3D" id="2.60.120.330">
    <property type="entry name" value="B-lactam Antibiotic, Isopenicillin N Synthase, Chain"/>
    <property type="match status" value="1"/>
</dbReference>
<dbReference type="RefSeq" id="WP_064600912.1">
    <property type="nucleotide sequence ID" value="NZ_CP134782.1"/>
</dbReference>
<dbReference type="EMBL" id="LYRP01000048">
    <property type="protein sequence ID" value="OAT75319.1"/>
    <property type="molecule type" value="Genomic_DNA"/>
</dbReference>
<organism evidence="1 2">
    <name type="scientific">Mangrovibacter phragmitis</name>
    <dbReference type="NCBI Taxonomy" id="1691903"/>
    <lineage>
        <taxon>Bacteria</taxon>
        <taxon>Pseudomonadati</taxon>
        <taxon>Pseudomonadota</taxon>
        <taxon>Gammaproteobacteria</taxon>
        <taxon>Enterobacterales</taxon>
        <taxon>Enterobacteriaceae</taxon>
        <taxon>Mangrovibacter</taxon>
    </lineage>
</organism>
<dbReference type="AlphaFoldDB" id="A0A1B7KYX5"/>
<evidence type="ECO:0000313" key="1">
    <source>
        <dbReference type="EMBL" id="OAT75319.1"/>
    </source>
</evidence>
<accession>A0A1B7KYX5</accession>
<dbReference type="OrthoDB" id="5620327at2"/>
<sequence length="424" mass="48273">MKDTFTAQTLPEDVKASIVNMKRALRAQIGDVAGLFKHVEAKITHELAAAREDEQRYGTAWPVASREEILSGNISDTLRARVKRRGCLVVKQHFPREQALAWDQSMLNYLDTNKFDDIYRGPGDNFFGSLEASRPEIYPIYWSRAQMEARQSDSMAGVQSFLNRLWSFESQGKQWFDPDVSIIYPDRIRRRLPGTTSKGLGAHTDSGALERWLLPAYQQVFRHIFNNQFDQYDPWDAAWRTDVDEYDVDNTTKCSVFRTFQGWTALSDMQPGQGLLHVVPVPEAMALVLLRPLLDDVPEDELCGVAPGRVLPISEQWHPLLANGLCSIPQLEAGDSVWWHCDVIHAVAPVENQQGFGNVMYIPAAPLCDKNRRYARRVVEALEQGASPGDFPRENYEQHWQDRFLIADLNDNGRRSLGISLYHV</sequence>
<dbReference type="PANTHER" id="PTHR30613:SF1">
    <property type="entry name" value="DUF1479 DOMAIN PROTEIN (AFU_ORTHOLOGUE AFUA_5G09280)"/>
    <property type="match status" value="1"/>
</dbReference>
<name>A0A1B7KYX5_9ENTR</name>
<evidence type="ECO:0008006" key="3">
    <source>
        <dbReference type="Google" id="ProtNLM"/>
    </source>
</evidence>
<dbReference type="Proteomes" id="UP000078225">
    <property type="component" value="Unassembled WGS sequence"/>
</dbReference>
<reference evidence="2" key="1">
    <citation type="submission" date="2016-05" db="EMBL/GenBank/DDBJ databases">
        <authorList>
            <person name="Behera P."/>
            <person name="Vaishampayan P."/>
            <person name="Singh N."/>
            <person name="Raina V."/>
            <person name="Suar M."/>
            <person name="Pattnaik A."/>
            <person name="Rastogi G."/>
        </authorList>
    </citation>
    <scope>NUCLEOTIDE SEQUENCE [LARGE SCALE GENOMIC DNA]</scope>
    <source>
        <strain evidence="2">MP23</strain>
    </source>
</reference>
<dbReference type="PANTHER" id="PTHR30613">
    <property type="entry name" value="UNCHARACTERIZED PROTEIN YBIU-RELATED"/>
    <property type="match status" value="1"/>
</dbReference>
<dbReference type="SUPFAM" id="SSF51197">
    <property type="entry name" value="Clavaminate synthase-like"/>
    <property type="match status" value="1"/>
</dbReference>
<gene>
    <name evidence="1" type="ORF">A9B99_15750</name>
</gene>
<protein>
    <recommendedName>
        <fullName evidence="3">DUF1479 domain-containing protein</fullName>
    </recommendedName>
</protein>
<comment type="caution">
    <text evidence="1">The sequence shown here is derived from an EMBL/GenBank/DDBJ whole genome shotgun (WGS) entry which is preliminary data.</text>
</comment>
<proteinExistence type="predicted"/>